<accession>A0AA35WA53</accession>
<organism evidence="1 2">
    <name type="scientific">Geodia barretti</name>
    <name type="common">Barrett's horny sponge</name>
    <dbReference type="NCBI Taxonomy" id="519541"/>
    <lineage>
        <taxon>Eukaryota</taxon>
        <taxon>Metazoa</taxon>
        <taxon>Porifera</taxon>
        <taxon>Demospongiae</taxon>
        <taxon>Heteroscleromorpha</taxon>
        <taxon>Tetractinellida</taxon>
        <taxon>Astrophorina</taxon>
        <taxon>Geodiidae</taxon>
        <taxon>Geodia</taxon>
    </lineage>
</organism>
<dbReference type="InterPro" id="IPR015424">
    <property type="entry name" value="PyrdxlP-dep_Trfase"/>
</dbReference>
<dbReference type="SUPFAM" id="SSF53383">
    <property type="entry name" value="PLP-dependent transferases"/>
    <property type="match status" value="1"/>
</dbReference>
<dbReference type="EMBL" id="CASHTH010001228">
    <property type="protein sequence ID" value="CAI8013014.1"/>
    <property type="molecule type" value="Genomic_DNA"/>
</dbReference>
<dbReference type="Gene3D" id="3.40.640.10">
    <property type="entry name" value="Type I PLP-dependent aspartate aminotransferase-like (Major domain)"/>
    <property type="match status" value="1"/>
</dbReference>
<proteinExistence type="predicted"/>
<dbReference type="AlphaFoldDB" id="A0AA35WA53"/>
<sequence length="269" mass="29795">MDQAELNATVQKWLESLLQPTTSEDAFPIPDDIIAGSQDLGVVLDRLRQVVKLTERSKTSLRAGGTHLSVLARGLASYLHVSLDSKEVDRIGRALSQQTTRWILDMMKLRSKQLTALYHDNYKDGIFRAVQMALCRTYHRYSVDGVAATSDRPPVIYVGDSGLPIDCLHICARLGLPLSTVCVVPCGNDRGFPSVMDISVLEKKLVEHEDAGKQPLLIVAYAVSSPGWPHEVPAEAREEIAPKTMRCGYMYKAMIGASLCLPIEELEYR</sequence>
<dbReference type="Proteomes" id="UP001174909">
    <property type="component" value="Unassembled WGS sequence"/>
</dbReference>
<comment type="caution">
    <text evidence="1">The sequence shown here is derived from an EMBL/GenBank/DDBJ whole genome shotgun (WGS) entry which is preliminary data.</text>
</comment>
<reference evidence="1" key="1">
    <citation type="submission" date="2023-03" db="EMBL/GenBank/DDBJ databases">
        <authorList>
            <person name="Steffen K."/>
            <person name="Cardenas P."/>
        </authorList>
    </citation>
    <scope>NUCLEOTIDE SEQUENCE</scope>
</reference>
<evidence type="ECO:0000313" key="1">
    <source>
        <dbReference type="EMBL" id="CAI8013014.1"/>
    </source>
</evidence>
<name>A0AA35WA53_GEOBA</name>
<protein>
    <submittedName>
        <fullName evidence="1">Pyridoxal-dependent decarboxylase domain-containing protein 1</fullName>
    </submittedName>
</protein>
<evidence type="ECO:0000313" key="2">
    <source>
        <dbReference type="Proteomes" id="UP001174909"/>
    </source>
</evidence>
<gene>
    <name evidence="1" type="ORF">GBAR_LOCUS8299</name>
</gene>
<keyword evidence="2" id="KW-1185">Reference proteome</keyword>
<dbReference type="InterPro" id="IPR015421">
    <property type="entry name" value="PyrdxlP-dep_Trfase_major"/>
</dbReference>